<organism evidence="22 23">
    <name type="scientific">Ciona intestinalis</name>
    <name type="common">Transparent sea squirt</name>
    <name type="synonym">Ascidia intestinalis</name>
    <dbReference type="NCBI Taxonomy" id="7719"/>
    <lineage>
        <taxon>Eukaryota</taxon>
        <taxon>Metazoa</taxon>
        <taxon>Chordata</taxon>
        <taxon>Tunicata</taxon>
        <taxon>Ascidiacea</taxon>
        <taxon>Phlebobranchia</taxon>
        <taxon>Cionidae</taxon>
        <taxon>Ciona</taxon>
    </lineage>
</organism>
<feature type="disulfide bond" evidence="18">
    <location>
        <begin position="747"/>
        <end position="757"/>
    </location>
</feature>
<dbReference type="InterPro" id="IPR021930">
    <property type="entry name" value="Heparan_SO4_deacetylase_dom"/>
</dbReference>
<dbReference type="InParanoid" id="F6WFB4"/>
<evidence type="ECO:0000256" key="18">
    <source>
        <dbReference type="PIRSR" id="PIRSR637359-3"/>
    </source>
</evidence>
<evidence type="ECO:0000256" key="4">
    <source>
        <dbReference type="ARBA" id="ARBA00010420"/>
    </source>
</evidence>
<feature type="binding site" evidence="17">
    <location>
        <begin position="762"/>
        <end position="766"/>
    </location>
    <ligand>
        <name>3'-phosphoadenylyl sulfate</name>
        <dbReference type="ChEBI" id="CHEBI:58339"/>
    </ligand>
</feature>
<reference evidence="22" key="2">
    <citation type="journal article" date="2008" name="Genome Biol.">
        <title>Improved genome assembly and evidence-based global gene model set for the chordate Ciona intestinalis: new insight into intron and operon populations.</title>
        <authorList>
            <person name="Satou Y."/>
            <person name="Mineta K."/>
            <person name="Ogasawara M."/>
            <person name="Sasakura Y."/>
            <person name="Shoguchi E."/>
            <person name="Ueno K."/>
            <person name="Yamada L."/>
            <person name="Matsumoto J."/>
            <person name="Wasserscheid J."/>
            <person name="Dewar K."/>
            <person name="Wiley G.B."/>
            <person name="Macmil S.L."/>
            <person name="Roe B.A."/>
            <person name="Zeller R.W."/>
            <person name="Hastings K.E."/>
            <person name="Lemaire P."/>
            <person name="Lindquist E."/>
            <person name="Endo T."/>
            <person name="Hotta K."/>
            <person name="Inaba K."/>
        </authorList>
    </citation>
    <scope>NUCLEOTIDE SEQUENCE [LARGE SCALE GENOMIC DNA]</scope>
    <source>
        <strain evidence="22">wild type</strain>
    </source>
</reference>
<keyword evidence="23" id="KW-1185">Reference proteome</keyword>
<feature type="active site" description="For sulfotransferase activity" evidence="16">
    <location>
        <position position="544"/>
    </location>
</feature>
<evidence type="ECO:0000313" key="22">
    <source>
        <dbReference type="Ensembl" id="ENSCINP00000012314.3"/>
    </source>
</evidence>
<evidence type="ECO:0000256" key="1">
    <source>
        <dbReference type="ARBA" id="ARBA00004323"/>
    </source>
</evidence>
<feature type="domain" description="Sulfotransferase" evidence="19">
    <location>
        <begin position="536"/>
        <end position="784"/>
    </location>
</feature>
<feature type="domain" description="Heparan sulfate-N-deacetylase N-terminal" evidence="21">
    <location>
        <begin position="5"/>
        <end position="231"/>
    </location>
</feature>
<dbReference type="FunFam" id="3.40.50.300:FF:004394">
    <property type="entry name" value="bifunctional heparan sulfate N-deacetylase/N-sulfotransferase 4"/>
    <property type="match status" value="1"/>
</dbReference>
<dbReference type="AlphaFoldDB" id="F6WFB4"/>
<dbReference type="InterPro" id="IPR056793">
    <property type="entry name" value="HSNSD_N"/>
</dbReference>
<evidence type="ECO:0000259" key="21">
    <source>
        <dbReference type="Pfam" id="PF25119"/>
    </source>
</evidence>
<dbReference type="InterPro" id="IPR000863">
    <property type="entry name" value="Sulfotransferase_dom"/>
</dbReference>
<dbReference type="EMBL" id="EAAA01001449">
    <property type="status" value="NOT_ANNOTATED_CDS"/>
    <property type="molecule type" value="Genomic_DNA"/>
</dbReference>
<dbReference type="FunCoup" id="F6WFB4">
    <property type="interactions" value="313"/>
</dbReference>
<evidence type="ECO:0000256" key="6">
    <source>
        <dbReference type="ARBA" id="ARBA00022679"/>
    </source>
</evidence>
<name>F6WFB4_CIOIN</name>
<reference evidence="22" key="3">
    <citation type="submission" date="2025-08" db="UniProtKB">
        <authorList>
            <consortium name="Ensembl"/>
        </authorList>
    </citation>
    <scope>IDENTIFICATION</scope>
</reference>
<evidence type="ECO:0000256" key="17">
    <source>
        <dbReference type="PIRSR" id="PIRSR637359-2"/>
    </source>
</evidence>
<dbReference type="GO" id="GO:0019213">
    <property type="term" value="F:deacetylase activity"/>
    <property type="evidence" value="ECO:0000318"/>
    <property type="project" value="GO_Central"/>
</dbReference>
<dbReference type="InterPro" id="IPR037359">
    <property type="entry name" value="NST/OST"/>
</dbReference>
<keyword evidence="15" id="KW-0511">Multifunctional enzyme</keyword>
<evidence type="ECO:0000256" key="2">
    <source>
        <dbReference type="ARBA" id="ARBA00004841"/>
    </source>
</evidence>
<dbReference type="PANTHER" id="PTHR10605">
    <property type="entry name" value="HEPARAN SULFATE SULFOTRANSFERASE"/>
    <property type="match status" value="1"/>
</dbReference>
<dbReference type="Ensembl" id="ENSCINT00000012314.3">
    <property type="protein sequence ID" value="ENSCINP00000012314.3"/>
    <property type="gene ID" value="ENSCING00000005957.3"/>
</dbReference>
<dbReference type="HOGENOM" id="CLU_011357_2_0_1"/>
<dbReference type="InterPro" id="IPR027417">
    <property type="entry name" value="P-loop_NTPase"/>
</dbReference>
<dbReference type="Pfam" id="PF12062">
    <property type="entry name" value="HSNSD-CE"/>
    <property type="match status" value="1"/>
</dbReference>
<feature type="binding site" evidence="17">
    <location>
        <position position="640"/>
    </location>
    <ligand>
        <name>3'-phosphoadenylyl sulfate</name>
        <dbReference type="ChEBI" id="CHEBI:58339"/>
    </ligand>
</feature>
<dbReference type="UniPathway" id="UPA00756"/>
<keyword evidence="6" id="KW-0808">Transferase</keyword>
<evidence type="ECO:0000256" key="9">
    <source>
        <dbReference type="ARBA" id="ARBA00022968"/>
    </source>
</evidence>
<keyword evidence="12" id="KW-0472">Membrane</keyword>
<reference evidence="22" key="4">
    <citation type="submission" date="2025-09" db="UniProtKB">
        <authorList>
            <consortium name="Ensembl"/>
        </authorList>
    </citation>
    <scope>IDENTIFICATION</scope>
</reference>
<dbReference type="GO" id="GO:0015012">
    <property type="term" value="P:heparan sulfate proteoglycan biosynthetic process"/>
    <property type="evidence" value="ECO:0000318"/>
    <property type="project" value="GO_Central"/>
</dbReference>
<dbReference type="GO" id="GO:0005794">
    <property type="term" value="C:Golgi apparatus"/>
    <property type="evidence" value="ECO:0000318"/>
    <property type="project" value="GO_Central"/>
</dbReference>
<evidence type="ECO:0000256" key="8">
    <source>
        <dbReference type="ARBA" id="ARBA00022801"/>
    </source>
</evidence>
<evidence type="ECO:0000256" key="15">
    <source>
        <dbReference type="ARBA" id="ARBA00023268"/>
    </source>
</evidence>
<dbReference type="Pfam" id="PF25119">
    <property type="entry name" value="HSNSD_N"/>
    <property type="match status" value="1"/>
</dbReference>
<keyword evidence="14" id="KW-0325">Glycoprotein</keyword>
<comment type="pathway">
    <text evidence="2">Glycan metabolism; heparin biosynthesis.</text>
</comment>
<evidence type="ECO:0000256" key="5">
    <source>
        <dbReference type="ARBA" id="ARBA00012979"/>
    </source>
</evidence>
<feature type="domain" description="Heparan sulphate-N-deacetylase deacetylase" evidence="20">
    <location>
        <begin position="241"/>
        <end position="445"/>
    </location>
</feature>
<dbReference type="OMA" id="GLKFWLH"/>
<keyword evidence="9" id="KW-0735">Signal-anchor</keyword>
<dbReference type="EC" id="2.8.2.8" evidence="5"/>
<evidence type="ECO:0000256" key="16">
    <source>
        <dbReference type="PIRSR" id="PIRSR637359-1"/>
    </source>
</evidence>
<keyword evidence="13 18" id="KW-1015">Disulfide bond</keyword>
<evidence type="ECO:0000256" key="10">
    <source>
        <dbReference type="ARBA" id="ARBA00022989"/>
    </source>
</evidence>
<evidence type="ECO:0000256" key="14">
    <source>
        <dbReference type="ARBA" id="ARBA00023180"/>
    </source>
</evidence>
<comment type="pathway">
    <text evidence="3">Glycan metabolism; heparan sulfate biosynthesis.</text>
</comment>
<dbReference type="SUPFAM" id="SSF52540">
    <property type="entry name" value="P-loop containing nucleoside triphosphate hydrolases"/>
    <property type="match status" value="1"/>
</dbReference>
<dbReference type="GO" id="GO:0030210">
    <property type="term" value="P:heparin proteoglycan biosynthetic process"/>
    <property type="evidence" value="ECO:0007669"/>
    <property type="project" value="UniProtKB-UniPathway"/>
</dbReference>
<dbReference type="UniPathway" id="UPA00862"/>
<comment type="subcellular location">
    <subcellularLocation>
        <location evidence="1">Golgi apparatus membrane</location>
        <topology evidence="1">Single-pass type II membrane protein</topology>
    </subcellularLocation>
</comment>
<dbReference type="Pfam" id="PF00685">
    <property type="entry name" value="Sulfotransfer_1"/>
    <property type="match status" value="1"/>
</dbReference>
<evidence type="ECO:0000256" key="11">
    <source>
        <dbReference type="ARBA" id="ARBA00023034"/>
    </source>
</evidence>
<dbReference type="GO" id="GO:0016787">
    <property type="term" value="F:hydrolase activity"/>
    <property type="evidence" value="ECO:0007669"/>
    <property type="project" value="UniProtKB-KW"/>
</dbReference>
<sequence length="809" mass="94498">MPARQKVLLFLHPKSTVGKGIQIALEFVRFKFQVQTGDIRNLPVLTDDNKGRYAVIVFEDLFMYLGLQSANRNALDKYCREYNVGMIFLLHYHKKPEEDPLLISQVGNFPLRYMTDVRLKDYEINETSPLLRITRPGAVVPLPTPNDWTVFFPYHHTYTAVTRKHRNTRSLAFDSMGHGAADMEQTIENQEKLYPVILDRGIYDGIQRVFFGSTLKFFLNKIMFLDALSYLSYGRLSIPLERYFQIDIDDVFVGIPDTRLLISDVNALLNFQSQLRKNIPGFSFQLGFSGKFIYSGTDAESEADRMLLKMSDEFLWFPHMWSHMQAHWFLNATKLCDYMELNRQFAIRHNFNTSSHYAVAPHHAGVYPVHEQLYYCWKKIWNISSTSTEEYLSLRPDHKRRGFIHKNIMVLPRQTCGLFTHTMVLDMYPGGQEILLEIIDGGSLFQSFLYNQINVFMTHQSNYGNDRLGLFTFDREIKFIYKWTNLRLKYEPPMALARRYFNIYPEEREPLWKNPCAQRRHLEIWSEEKNCNSLPSFVVVGPQKTGTTALYWFLTMHPHVKSNHPSPTTFEEVQFFSGSNYFKGLDWYMSFFPTPENNTVIFEKSATYFDQQVVPKRLTMLLPSKHVVVVLIDPAKRAYSWYQHMRSHNDASASKYSFYETITAQPGKAPPALISLQRRCLDPGFYARHLENWLEYIQSQYIVIVDGDLLKSDPSSAMFNLQTDLGFTEIYQYDKILKFDKRKGFFCQLLPTGKTKCLGRGKGRQYPDMDQLSVKYLDTYYKESNTKLTELLRGINKPIPGWLSEKSVT</sequence>
<evidence type="ECO:0000256" key="3">
    <source>
        <dbReference type="ARBA" id="ARBA00005093"/>
    </source>
</evidence>
<evidence type="ECO:0000259" key="20">
    <source>
        <dbReference type="Pfam" id="PF12062"/>
    </source>
</evidence>
<evidence type="ECO:0000256" key="13">
    <source>
        <dbReference type="ARBA" id="ARBA00023157"/>
    </source>
</evidence>
<dbReference type="STRING" id="7719.ENSCINP00000012314"/>
<comment type="similarity">
    <text evidence="4">Belongs to the sulfotransferase 1 family. NDST subfamily.</text>
</comment>
<evidence type="ECO:0000313" key="23">
    <source>
        <dbReference type="Proteomes" id="UP000008144"/>
    </source>
</evidence>
<dbReference type="Proteomes" id="UP000008144">
    <property type="component" value="Chromosome 2"/>
</dbReference>
<proteinExistence type="inferred from homology"/>
<dbReference type="PANTHER" id="PTHR10605:SF56">
    <property type="entry name" value="BIFUNCTIONAL HEPARAN SULFATE N-DEACETYLASE_N-SULFOTRANSFERASE"/>
    <property type="match status" value="1"/>
</dbReference>
<protein>
    <recommendedName>
        <fullName evidence="5">[heparan sulfate]-glucosamine N-sulfotransferase</fullName>
        <ecNumber evidence="5">2.8.2.8</ecNumber>
    </recommendedName>
</protein>
<dbReference type="GO" id="GO:0000139">
    <property type="term" value="C:Golgi membrane"/>
    <property type="evidence" value="ECO:0007669"/>
    <property type="project" value="UniProtKB-SubCell"/>
</dbReference>
<dbReference type="GeneTree" id="ENSGT00940000168016"/>
<dbReference type="GO" id="GO:0015016">
    <property type="term" value="F:heparan sulfate N-sulfotransferase activity"/>
    <property type="evidence" value="ECO:0000318"/>
    <property type="project" value="GO_Central"/>
</dbReference>
<dbReference type="Gene3D" id="3.40.50.300">
    <property type="entry name" value="P-loop containing nucleotide triphosphate hydrolases"/>
    <property type="match status" value="1"/>
</dbReference>
<keyword evidence="11" id="KW-0333">Golgi apparatus</keyword>
<reference evidence="23" key="1">
    <citation type="journal article" date="2002" name="Science">
        <title>The draft genome of Ciona intestinalis: insights into chordate and vertebrate origins.</title>
        <authorList>
            <person name="Dehal P."/>
            <person name="Satou Y."/>
            <person name="Campbell R.K."/>
            <person name="Chapman J."/>
            <person name="Degnan B."/>
            <person name="De Tomaso A."/>
            <person name="Davidson B."/>
            <person name="Di Gregorio A."/>
            <person name="Gelpke M."/>
            <person name="Goodstein D.M."/>
            <person name="Harafuji N."/>
            <person name="Hastings K.E."/>
            <person name="Ho I."/>
            <person name="Hotta K."/>
            <person name="Huang W."/>
            <person name="Kawashima T."/>
            <person name="Lemaire P."/>
            <person name="Martinez D."/>
            <person name="Meinertzhagen I.A."/>
            <person name="Necula S."/>
            <person name="Nonaka M."/>
            <person name="Putnam N."/>
            <person name="Rash S."/>
            <person name="Saiga H."/>
            <person name="Satake M."/>
            <person name="Terry A."/>
            <person name="Yamada L."/>
            <person name="Wang H.G."/>
            <person name="Awazu S."/>
            <person name="Azumi K."/>
            <person name="Boore J."/>
            <person name="Branno M."/>
            <person name="Chin-Bow S."/>
            <person name="DeSantis R."/>
            <person name="Doyle S."/>
            <person name="Francino P."/>
            <person name="Keys D.N."/>
            <person name="Haga S."/>
            <person name="Hayashi H."/>
            <person name="Hino K."/>
            <person name="Imai K.S."/>
            <person name="Inaba K."/>
            <person name="Kano S."/>
            <person name="Kobayashi K."/>
            <person name="Kobayashi M."/>
            <person name="Lee B.I."/>
            <person name="Makabe K.W."/>
            <person name="Manohar C."/>
            <person name="Matassi G."/>
            <person name="Medina M."/>
            <person name="Mochizuki Y."/>
            <person name="Mount S."/>
            <person name="Morishita T."/>
            <person name="Miura S."/>
            <person name="Nakayama A."/>
            <person name="Nishizaka S."/>
            <person name="Nomoto H."/>
            <person name="Ohta F."/>
            <person name="Oishi K."/>
            <person name="Rigoutsos I."/>
            <person name="Sano M."/>
            <person name="Sasaki A."/>
            <person name="Sasakura Y."/>
            <person name="Shoguchi E."/>
            <person name="Shin-i T."/>
            <person name="Spagnuolo A."/>
            <person name="Stainier D."/>
            <person name="Suzuki M.M."/>
            <person name="Tassy O."/>
            <person name="Takatori N."/>
            <person name="Tokuoka M."/>
            <person name="Yagi K."/>
            <person name="Yoshizaki F."/>
            <person name="Wada S."/>
            <person name="Zhang C."/>
            <person name="Hyatt P.D."/>
            <person name="Larimer F."/>
            <person name="Detter C."/>
            <person name="Doggett N."/>
            <person name="Glavina T."/>
            <person name="Hawkins T."/>
            <person name="Richardson P."/>
            <person name="Lucas S."/>
            <person name="Kohara Y."/>
            <person name="Levine M."/>
            <person name="Satoh N."/>
            <person name="Rokhsar D.S."/>
        </authorList>
    </citation>
    <scope>NUCLEOTIDE SEQUENCE [LARGE SCALE GENOMIC DNA]</scope>
</reference>
<keyword evidence="8" id="KW-0378">Hydrolase</keyword>
<keyword evidence="7" id="KW-0812">Transmembrane</keyword>
<evidence type="ECO:0000256" key="12">
    <source>
        <dbReference type="ARBA" id="ARBA00023136"/>
    </source>
</evidence>
<evidence type="ECO:0000256" key="7">
    <source>
        <dbReference type="ARBA" id="ARBA00022692"/>
    </source>
</evidence>
<accession>F6WFB4</accession>
<keyword evidence="10" id="KW-1133">Transmembrane helix</keyword>
<evidence type="ECO:0000259" key="19">
    <source>
        <dbReference type="Pfam" id="PF00685"/>
    </source>
</evidence>